<dbReference type="GO" id="GO:0016787">
    <property type="term" value="F:hydrolase activity"/>
    <property type="evidence" value="ECO:0007669"/>
    <property type="project" value="UniProtKB-KW"/>
</dbReference>
<dbReference type="AlphaFoldDB" id="A0A8B6XAS2"/>
<feature type="domain" description="AB hydrolase-1" evidence="2">
    <location>
        <begin position="80"/>
        <end position="319"/>
    </location>
</feature>
<feature type="region of interest" description="Disordered" evidence="1">
    <location>
        <begin position="1"/>
        <end position="23"/>
    </location>
</feature>
<reference evidence="4" key="3">
    <citation type="submission" date="2025-08" db="UniProtKB">
        <authorList>
            <consortium name="RefSeq"/>
        </authorList>
    </citation>
    <scope>IDENTIFICATION</scope>
</reference>
<keyword evidence="4" id="KW-0378">Hydrolase</keyword>
<dbReference type="SUPFAM" id="SSF53474">
    <property type="entry name" value="alpha/beta-Hydrolases"/>
    <property type="match status" value="1"/>
</dbReference>
<feature type="region of interest" description="Disordered" evidence="1">
    <location>
        <begin position="422"/>
        <end position="445"/>
    </location>
</feature>
<proteinExistence type="predicted"/>
<dbReference type="InterPro" id="IPR000073">
    <property type="entry name" value="AB_hydrolase_1"/>
</dbReference>
<dbReference type="Pfam" id="PF00561">
    <property type="entry name" value="Abhydrolase_1"/>
    <property type="match status" value="1"/>
</dbReference>
<evidence type="ECO:0000256" key="1">
    <source>
        <dbReference type="SAM" id="MobiDB-lite"/>
    </source>
</evidence>
<evidence type="ECO:0000259" key="2">
    <source>
        <dbReference type="Pfam" id="PF00561"/>
    </source>
</evidence>
<dbReference type="RefSeq" id="WP_084544848.1">
    <property type="nucleotide sequence ID" value="NZ_AXWS01000008.1"/>
</dbReference>
<name>A0A8B6XAS2_9BURK</name>
<evidence type="ECO:0000313" key="3">
    <source>
        <dbReference type="Proteomes" id="UP000675920"/>
    </source>
</evidence>
<dbReference type="PANTHER" id="PTHR43689">
    <property type="entry name" value="HYDROLASE"/>
    <property type="match status" value="1"/>
</dbReference>
<dbReference type="PRINTS" id="PR00111">
    <property type="entry name" value="ABHYDROLASE"/>
</dbReference>
<sequence length="523" mass="53493">MSRRALPPSSSAPPSAPADAGRPGFAARHPALVGGALAAAATALWVGARARRAERENPPIGDFIDIDGVKLHYVERGSGPAVVLLHGNTVLLQDFIASGLVSRLCRDHRVIAFDRPGFGHSERPRDRVWSMQAQAELLMRACRALGLEQPLVVGHSLGALVALSMALDHQAEVGGLVLVSGYYYPTPRLDAALTLPTALPLIGDVLRYTVSPLAARAGLGGTMAAMFAPLPVPDHFYGPVARELMLRPSQLRAVAEDGSGMVAAAGQLSSRLPELILPVTLVAGAEDGLIDPQAQTVRLHRELPQSRLLLLPGVGHMAHHAAVGDLVDLIDAMTPGLARRGRGATAGRLAGLAATVTATGDRTADAVAALADAAIADAAGGDAPDRNAADPEVASQEAAWNATAPQGDDLVVTAADVSDSGTAIIGTPDVGSTLPADAAPEDGTPPAAVIAKLATTDDLAFPGDLGAPPLTTTATAESAVHPAHPAEADIGDTTSGDEAAEDDPASGAVNGRPRGRRHLLDEI</sequence>
<feature type="region of interest" description="Disordered" evidence="1">
    <location>
        <begin position="463"/>
        <end position="523"/>
    </location>
</feature>
<dbReference type="PANTHER" id="PTHR43689:SF8">
    <property type="entry name" value="ALPHA_BETA-HYDROLASES SUPERFAMILY PROTEIN"/>
    <property type="match status" value="1"/>
</dbReference>
<reference evidence="4" key="1">
    <citation type="journal article" date="1992" name="Protein Eng.">
        <title>The alpha/beta hydrolase fold.</title>
        <authorList>
            <person name="Ollis D.L."/>
            <person name="Cheah E."/>
            <person name="Cygler M."/>
            <person name="Dijkstra B."/>
            <person name="Frolow F."/>
            <person name="Franken S.M."/>
            <person name="Harel M."/>
            <person name="Remington S.J."/>
            <person name="Silman I."/>
            <person name="Schrag J. et al."/>
        </authorList>
    </citation>
    <scope>NUCLEOTIDE SEQUENCE</scope>
</reference>
<keyword evidence="3" id="KW-1185">Reference proteome</keyword>
<dbReference type="Proteomes" id="UP000675920">
    <property type="component" value="Unplaced"/>
</dbReference>
<dbReference type="OrthoDB" id="9808398at2"/>
<evidence type="ECO:0000313" key="4">
    <source>
        <dbReference type="RefSeq" id="WP_084544848.1"/>
    </source>
</evidence>
<accession>A0A8B6XAS2</accession>
<dbReference type="InterPro" id="IPR029058">
    <property type="entry name" value="AB_hydrolase_fold"/>
</dbReference>
<dbReference type="Gene3D" id="3.40.50.1820">
    <property type="entry name" value="alpha/beta hydrolase"/>
    <property type="match status" value="1"/>
</dbReference>
<organism evidence="3 4">
    <name type="scientific">Derxia gummosa DSM 723</name>
    <dbReference type="NCBI Taxonomy" id="1121388"/>
    <lineage>
        <taxon>Bacteria</taxon>
        <taxon>Pseudomonadati</taxon>
        <taxon>Pseudomonadota</taxon>
        <taxon>Betaproteobacteria</taxon>
        <taxon>Burkholderiales</taxon>
        <taxon>Alcaligenaceae</taxon>
        <taxon>Derxia</taxon>
    </lineage>
</organism>
<protein>
    <submittedName>
        <fullName evidence="4">Alpha/beta fold hydrolase</fullName>
    </submittedName>
</protein>
<reference evidence="4" key="2">
    <citation type="journal article" date="2000" name="Curr. Protein Pept. Sci.">
        <title>Alpha/Beta-hydrolase fold enzymes: structures, functions and mechanisms.</title>
        <authorList>
            <person name="Holmquist M."/>
        </authorList>
    </citation>
    <scope>NUCLEOTIDE SEQUENCE</scope>
</reference>